<evidence type="ECO:0000313" key="4">
    <source>
        <dbReference type="Proteomes" id="UP000541969"/>
    </source>
</evidence>
<protein>
    <submittedName>
        <fullName evidence="3">Uncharacterized protein</fullName>
    </submittedName>
</protein>
<proteinExistence type="predicted"/>
<evidence type="ECO:0000313" key="3">
    <source>
        <dbReference type="EMBL" id="NYJ07585.1"/>
    </source>
</evidence>
<keyword evidence="2" id="KW-1133">Transmembrane helix</keyword>
<feature type="region of interest" description="Disordered" evidence="1">
    <location>
        <begin position="144"/>
        <end position="165"/>
    </location>
</feature>
<evidence type="ECO:0000256" key="2">
    <source>
        <dbReference type="SAM" id="Phobius"/>
    </source>
</evidence>
<accession>A0A853CI05</accession>
<organism evidence="3 4">
    <name type="scientific">Petropleomorpha daqingensis</name>
    <dbReference type="NCBI Taxonomy" id="2026353"/>
    <lineage>
        <taxon>Bacteria</taxon>
        <taxon>Bacillati</taxon>
        <taxon>Actinomycetota</taxon>
        <taxon>Actinomycetes</taxon>
        <taxon>Geodermatophilales</taxon>
        <taxon>Geodermatophilaceae</taxon>
        <taxon>Petropleomorpha</taxon>
    </lineage>
</organism>
<feature type="transmembrane region" description="Helical" evidence="2">
    <location>
        <begin position="175"/>
        <end position="196"/>
    </location>
</feature>
<sequence>MTDLATPRAVEPLHVPEDVEPPPGPTAGVELSRLLALARLTPQQALETGAGVLADAASRSGPAADPGPVAARLEEIAAAARFPGRRPDPATDPLLDELDRAALDLPRVGVAAVARRLAEAAAAIDRDAVRAELAALVAAVPAGARGEGGPARAPSAAARSGRAAPLETTNRGRRVAAWLLSVLVLAAVVLVEVVVLRGKISADVGMLLDAGRGGGRTTSAATSDGPPVRAPAPAAAGSVTRVDLRPLAPCAPGGACTLRLLVRLAPRADPQTVTWSYLLVDRCTGATSTAPGGTVPVAPNGEQAVAVGVVALPALSSVAVVAVTGSPAVAASPPVSVGSCTGTG</sequence>
<gene>
    <name evidence="3" type="ORF">GGQ55_003863</name>
</gene>
<dbReference type="RefSeq" id="WP_179719547.1">
    <property type="nucleotide sequence ID" value="NZ_JACBZT010000001.1"/>
</dbReference>
<dbReference type="Proteomes" id="UP000541969">
    <property type="component" value="Unassembled WGS sequence"/>
</dbReference>
<name>A0A853CI05_9ACTN</name>
<feature type="region of interest" description="Disordered" evidence="1">
    <location>
        <begin position="1"/>
        <end position="27"/>
    </location>
</feature>
<keyword evidence="2" id="KW-0472">Membrane</keyword>
<comment type="caution">
    <text evidence="3">The sequence shown here is derived from an EMBL/GenBank/DDBJ whole genome shotgun (WGS) entry which is preliminary data.</text>
</comment>
<dbReference type="AlphaFoldDB" id="A0A853CI05"/>
<keyword evidence="2" id="KW-0812">Transmembrane</keyword>
<reference evidence="3 4" key="1">
    <citation type="submission" date="2020-07" db="EMBL/GenBank/DDBJ databases">
        <title>Sequencing the genomes of 1000 actinobacteria strains.</title>
        <authorList>
            <person name="Klenk H.-P."/>
        </authorList>
    </citation>
    <scope>NUCLEOTIDE SEQUENCE [LARGE SCALE GENOMIC DNA]</scope>
    <source>
        <strain evidence="3 4">DSM 104001</strain>
    </source>
</reference>
<keyword evidence="4" id="KW-1185">Reference proteome</keyword>
<feature type="region of interest" description="Disordered" evidence="1">
    <location>
        <begin position="213"/>
        <end position="233"/>
    </location>
</feature>
<dbReference type="EMBL" id="JACBZT010000001">
    <property type="protein sequence ID" value="NYJ07585.1"/>
    <property type="molecule type" value="Genomic_DNA"/>
</dbReference>
<feature type="compositionally biased region" description="Low complexity" evidence="1">
    <location>
        <begin position="217"/>
        <end position="233"/>
    </location>
</feature>
<evidence type="ECO:0000256" key="1">
    <source>
        <dbReference type="SAM" id="MobiDB-lite"/>
    </source>
</evidence>